<evidence type="ECO:0000259" key="3">
    <source>
        <dbReference type="Pfam" id="PF02771"/>
    </source>
</evidence>
<organism evidence="5 6">
    <name type="scientific">Sphingobium baderi</name>
    <dbReference type="NCBI Taxonomy" id="1332080"/>
    <lineage>
        <taxon>Bacteria</taxon>
        <taxon>Pseudomonadati</taxon>
        <taxon>Pseudomonadota</taxon>
        <taxon>Alphaproteobacteria</taxon>
        <taxon>Sphingomonadales</taxon>
        <taxon>Sphingomonadaceae</taxon>
        <taxon>Sphingobium</taxon>
    </lineage>
</organism>
<dbReference type="Pfam" id="PF08028">
    <property type="entry name" value="Acyl-CoA_dh_2"/>
    <property type="match status" value="1"/>
</dbReference>
<accession>A0A0S3EZ91</accession>
<gene>
    <name evidence="5" type="ORF">ATN00_11060</name>
</gene>
<dbReference type="GO" id="GO:0050660">
    <property type="term" value="F:flavin adenine dinucleotide binding"/>
    <property type="evidence" value="ECO:0007669"/>
    <property type="project" value="InterPro"/>
</dbReference>
<dbReference type="STRING" id="1332080.ATN00_11060"/>
<dbReference type="InterPro" id="IPR036250">
    <property type="entry name" value="AcylCo_DH-like_C"/>
</dbReference>
<dbReference type="SUPFAM" id="SSF47203">
    <property type="entry name" value="Acyl-CoA dehydrogenase C-terminal domain-like"/>
    <property type="match status" value="1"/>
</dbReference>
<evidence type="ECO:0000256" key="2">
    <source>
        <dbReference type="ARBA" id="ARBA00049661"/>
    </source>
</evidence>
<comment type="similarity">
    <text evidence="2">Belongs to the HpaH/HsaA monooxygenase family.</text>
</comment>
<dbReference type="PIRSF" id="PIRSF016578">
    <property type="entry name" value="HsaA"/>
    <property type="match status" value="1"/>
</dbReference>
<dbReference type="InterPro" id="IPR037069">
    <property type="entry name" value="AcylCoA_DH/ox_N_sf"/>
</dbReference>
<dbReference type="Gene3D" id="2.40.110.10">
    <property type="entry name" value="Butyryl-CoA Dehydrogenase, subunit A, domain 2"/>
    <property type="match status" value="1"/>
</dbReference>
<dbReference type="Gene3D" id="1.20.140.10">
    <property type="entry name" value="Butyryl-CoA Dehydrogenase, subunit A, domain 3"/>
    <property type="match status" value="1"/>
</dbReference>
<dbReference type="KEGG" id="sbd:ATN00_11060"/>
<dbReference type="OrthoDB" id="7316074at2"/>
<feature type="domain" description="Acyl-CoA dehydrogenase/oxidase N-terminal" evidence="3">
    <location>
        <begin position="36"/>
        <end position="119"/>
    </location>
</feature>
<evidence type="ECO:0000313" key="6">
    <source>
        <dbReference type="Proteomes" id="UP000056968"/>
    </source>
</evidence>
<sequence length="409" mass="44334">MLHSRTKPSSDILWGFDEGAGNQVVEAAIGLRELLASNASRGDVQRYPTDEVIRALDDAMLWGVAVPKRLGGQGVSATALVRMGAELAKGDPSVGWVSQIINGTTWVTSLASDELQEELFSEGVPKIAGVFNPPGTAIPVDGGYRVSGAWPYASGIRHARWGQWGVQIVKPDGTQVPGNFCYVPAGDFRIEDSWHVTGMQGTGSDTVVIEDAFVPERRMVHAARSYNYVEPGKKHYGAPSDYFAQMALVHRTMCGVPLGAIEGLLEHVVKTAATKPLVGTIFARQSDSQVVAKEIGEAAMKIHTARTLIEAATMELDGAALERRTLSERERARNKAQANHAMQILQEASQTLMYVAGSSAFNNANPASRYWRDFNMIARHFGNIPNIGYEVYGRSLLGVTPSAIPPHMY</sequence>
<dbReference type="RefSeq" id="WP_062064672.1">
    <property type="nucleotide sequence ID" value="NZ_CP013264.1"/>
</dbReference>
<dbReference type="Proteomes" id="UP000056968">
    <property type="component" value="Chromosome"/>
</dbReference>
<keyword evidence="6" id="KW-1185">Reference proteome</keyword>
<evidence type="ECO:0000256" key="1">
    <source>
        <dbReference type="ARBA" id="ARBA00023002"/>
    </source>
</evidence>
<evidence type="ECO:0000313" key="5">
    <source>
        <dbReference type="EMBL" id="ALR20755.1"/>
    </source>
</evidence>
<dbReference type="AlphaFoldDB" id="A0A0S3EZ91"/>
<evidence type="ECO:0000259" key="4">
    <source>
        <dbReference type="Pfam" id="PF08028"/>
    </source>
</evidence>
<dbReference type="Pfam" id="PF02771">
    <property type="entry name" value="Acyl-CoA_dh_N"/>
    <property type="match status" value="1"/>
</dbReference>
<reference evidence="5 6" key="1">
    <citation type="submission" date="2015-11" db="EMBL/GenBank/DDBJ databases">
        <title>A Two-component Flavoprotein Monooxygenase System MeaXY Responsible for para-Hydroxylation of 2-Methyl-6-ethylaniline and 2,6-Diethylaniline in Sphingobium baderi DE-13.</title>
        <authorList>
            <person name="Cheng M."/>
            <person name="Meng Q."/>
            <person name="Yang Y."/>
            <person name="Chu C."/>
            <person name="Yan X."/>
            <person name="He J."/>
            <person name="Li S."/>
        </authorList>
    </citation>
    <scope>NUCLEOTIDE SEQUENCE [LARGE SCALE GENOMIC DNA]</scope>
    <source>
        <strain evidence="5 6">DE-13</strain>
    </source>
</reference>
<dbReference type="InterPro" id="IPR050741">
    <property type="entry name" value="Acyl-CoA_dehydrogenase"/>
</dbReference>
<dbReference type="PANTHER" id="PTHR48083">
    <property type="entry name" value="MEDIUM-CHAIN SPECIFIC ACYL-COA DEHYDROGENASE, MITOCHONDRIAL-RELATED"/>
    <property type="match status" value="1"/>
</dbReference>
<keyword evidence="1" id="KW-0560">Oxidoreductase</keyword>
<dbReference type="GO" id="GO:0003995">
    <property type="term" value="F:acyl-CoA dehydrogenase activity"/>
    <property type="evidence" value="ECO:0007669"/>
    <property type="project" value="TreeGrafter"/>
</dbReference>
<dbReference type="InterPro" id="IPR013107">
    <property type="entry name" value="Acyl-CoA_DH_C"/>
</dbReference>
<dbReference type="PANTHER" id="PTHR48083:SF19">
    <property type="entry name" value="FLAVIN-DEPENDENT MONOOXYGENASE, OXYGENASE SUBUNIT HSAA"/>
    <property type="match status" value="1"/>
</dbReference>
<name>A0A0S3EZ91_9SPHN</name>
<feature type="domain" description="Acyl-CoA dehydrogenase C-terminal" evidence="4">
    <location>
        <begin position="253"/>
        <end position="382"/>
    </location>
</feature>
<dbReference type="Gene3D" id="1.10.540.10">
    <property type="entry name" value="Acyl-CoA dehydrogenase/oxidase, N-terminal domain"/>
    <property type="match status" value="1"/>
</dbReference>
<evidence type="ECO:0008006" key="7">
    <source>
        <dbReference type="Google" id="ProtNLM"/>
    </source>
</evidence>
<dbReference type="SUPFAM" id="SSF56645">
    <property type="entry name" value="Acyl-CoA dehydrogenase NM domain-like"/>
    <property type="match status" value="1"/>
</dbReference>
<dbReference type="GO" id="GO:0016712">
    <property type="term" value="F:oxidoreductase activity, acting on paired donors, with incorporation or reduction of molecular oxygen, reduced flavin or flavoprotein as one donor, and incorporation of one atom of oxygen"/>
    <property type="evidence" value="ECO:0007669"/>
    <property type="project" value="TreeGrafter"/>
</dbReference>
<dbReference type="InterPro" id="IPR046373">
    <property type="entry name" value="Acyl-CoA_Oxase/DH_mid-dom_sf"/>
</dbReference>
<dbReference type="InterPro" id="IPR013786">
    <property type="entry name" value="AcylCoA_DH/ox_N"/>
</dbReference>
<dbReference type="GO" id="GO:0033539">
    <property type="term" value="P:fatty acid beta-oxidation using acyl-CoA dehydrogenase"/>
    <property type="evidence" value="ECO:0007669"/>
    <property type="project" value="TreeGrafter"/>
</dbReference>
<dbReference type="GO" id="GO:0005737">
    <property type="term" value="C:cytoplasm"/>
    <property type="evidence" value="ECO:0007669"/>
    <property type="project" value="TreeGrafter"/>
</dbReference>
<proteinExistence type="inferred from homology"/>
<dbReference type="EMBL" id="CP013264">
    <property type="protein sequence ID" value="ALR20755.1"/>
    <property type="molecule type" value="Genomic_DNA"/>
</dbReference>
<protein>
    <recommendedName>
        <fullName evidence="7">Acyl-CoA dehydrogenase</fullName>
    </recommendedName>
</protein>
<dbReference type="InterPro" id="IPR009100">
    <property type="entry name" value="AcylCoA_DH/oxidase_NM_dom_sf"/>
</dbReference>